<name>A0ABV0RDU5_9TELE</name>
<evidence type="ECO:0000313" key="1">
    <source>
        <dbReference type="EMBL" id="MEQ2206327.1"/>
    </source>
</evidence>
<gene>
    <name evidence="1" type="ORF">XENOCAPTIV_027859</name>
</gene>
<sequence>MGSVNECTASILVCLYVGCECLYVYITVRERVIVTVGACSSVRWGQGCPVSSRDPRALCPWMSVALISSGSASDPGGQVCGSLCPLLNSVMEKPYIPIFPAMDQLLNIPQILNGV</sequence>
<keyword evidence="2" id="KW-1185">Reference proteome</keyword>
<proteinExistence type="predicted"/>
<reference evidence="1 2" key="1">
    <citation type="submission" date="2021-06" db="EMBL/GenBank/DDBJ databases">
        <authorList>
            <person name="Palmer J.M."/>
        </authorList>
    </citation>
    <scope>NUCLEOTIDE SEQUENCE [LARGE SCALE GENOMIC DNA]</scope>
    <source>
        <strain evidence="1 2">XC_2019</strain>
        <tissue evidence="1">Muscle</tissue>
    </source>
</reference>
<evidence type="ECO:0000313" key="2">
    <source>
        <dbReference type="Proteomes" id="UP001434883"/>
    </source>
</evidence>
<dbReference type="Proteomes" id="UP001434883">
    <property type="component" value="Unassembled WGS sequence"/>
</dbReference>
<organism evidence="1 2">
    <name type="scientific">Xenoophorus captivus</name>
    <dbReference type="NCBI Taxonomy" id="1517983"/>
    <lineage>
        <taxon>Eukaryota</taxon>
        <taxon>Metazoa</taxon>
        <taxon>Chordata</taxon>
        <taxon>Craniata</taxon>
        <taxon>Vertebrata</taxon>
        <taxon>Euteleostomi</taxon>
        <taxon>Actinopterygii</taxon>
        <taxon>Neopterygii</taxon>
        <taxon>Teleostei</taxon>
        <taxon>Neoteleostei</taxon>
        <taxon>Acanthomorphata</taxon>
        <taxon>Ovalentaria</taxon>
        <taxon>Atherinomorphae</taxon>
        <taxon>Cyprinodontiformes</taxon>
        <taxon>Goodeidae</taxon>
        <taxon>Xenoophorus</taxon>
    </lineage>
</organism>
<protein>
    <submittedName>
        <fullName evidence="1">Uncharacterized protein</fullName>
    </submittedName>
</protein>
<dbReference type="EMBL" id="JAHRIN010042749">
    <property type="protein sequence ID" value="MEQ2206327.1"/>
    <property type="molecule type" value="Genomic_DNA"/>
</dbReference>
<accession>A0ABV0RDU5</accession>
<comment type="caution">
    <text evidence="1">The sequence shown here is derived from an EMBL/GenBank/DDBJ whole genome shotgun (WGS) entry which is preliminary data.</text>
</comment>